<dbReference type="SUPFAM" id="SSF52540">
    <property type="entry name" value="P-loop containing nucleoside triphosphate hydrolases"/>
    <property type="match status" value="1"/>
</dbReference>
<evidence type="ECO:0008006" key="4">
    <source>
        <dbReference type="Google" id="ProtNLM"/>
    </source>
</evidence>
<dbReference type="Proteomes" id="UP001152803">
    <property type="component" value="Unassembled WGS sequence"/>
</dbReference>
<dbReference type="SMART" id="SM00173">
    <property type="entry name" value="RAS"/>
    <property type="match status" value="1"/>
</dbReference>
<proteinExistence type="predicted"/>
<evidence type="ECO:0000313" key="3">
    <source>
        <dbReference type="Proteomes" id="UP001152803"/>
    </source>
</evidence>
<dbReference type="GO" id="GO:0003924">
    <property type="term" value="F:GTPase activity"/>
    <property type="evidence" value="ECO:0007669"/>
    <property type="project" value="InterPro"/>
</dbReference>
<dbReference type="Pfam" id="PF00071">
    <property type="entry name" value="Ras"/>
    <property type="match status" value="1"/>
</dbReference>
<gene>
    <name evidence="2" type="ORF">COCON_G00160810</name>
</gene>
<dbReference type="GO" id="GO:0005525">
    <property type="term" value="F:GTP binding"/>
    <property type="evidence" value="ECO:0007669"/>
    <property type="project" value="InterPro"/>
</dbReference>
<organism evidence="2 3">
    <name type="scientific">Conger conger</name>
    <name type="common">Conger eel</name>
    <name type="synonym">Muraena conger</name>
    <dbReference type="NCBI Taxonomy" id="82655"/>
    <lineage>
        <taxon>Eukaryota</taxon>
        <taxon>Metazoa</taxon>
        <taxon>Chordata</taxon>
        <taxon>Craniata</taxon>
        <taxon>Vertebrata</taxon>
        <taxon>Euteleostomi</taxon>
        <taxon>Actinopterygii</taxon>
        <taxon>Neopterygii</taxon>
        <taxon>Teleostei</taxon>
        <taxon>Anguilliformes</taxon>
        <taxon>Congridae</taxon>
        <taxon>Conger</taxon>
    </lineage>
</organism>
<comment type="caution">
    <text evidence="2">The sequence shown here is derived from an EMBL/GenBank/DDBJ whole genome shotgun (WGS) entry which is preliminary data.</text>
</comment>
<dbReference type="OrthoDB" id="299781at2759"/>
<dbReference type="InterPro" id="IPR001806">
    <property type="entry name" value="Small_GTPase"/>
</dbReference>
<dbReference type="InterPro" id="IPR052661">
    <property type="entry name" value="Ras-like_GTPase_Reg"/>
</dbReference>
<name>A0A9Q1DAP2_CONCO</name>
<evidence type="ECO:0000313" key="2">
    <source>
        <dbReference type="EMBL" id="KAJ8263624.1"/>
    </source>
</evidence>
<evidence type="ECO:0000256" key="1">
    <source>
        <dbReference type="ARBA" id="ARBA00022741"/>
    </source>
</evidence>
<keyword evidence="3" id="KW-1185">Reference proteome</keyword>
<reference evidence="2" key="1">
    <citation type="journal article" date="2023" name="Science">
        <title>Genome structures resolve the early diversification of teleost fishes.</title>
        <authorList>
            <person name="Parey E."/>
            <person name="Louis A."/>
            <person name="Montfort J."/>
            <person name="Bouchez O."/>
            <person name="Roques C."/>
            <person name="Iampietro C."/>
            <person name="Lluch J."/>
            <person name="Castinel A."/>
            <person name="Donnadieu C."/>
            <person name="Desvignes T."/>
            <person name="Floi Bucao C."/>
            <person name="Jouanno E."/>
            <person name="Wen M."/>
            <person name="Mejri S."/>
            <person name="Dirks R."/>
            <person name="Jansen H."/>
            <person name="Henkel C."/>
            <person name="Chen W.J."/>
            <person name="Zahm M."/>
            <person name="Cabau C."/>
            <person name="Klopp C."/>
            <person name="Thompson A.W."/>
            <person name="Robinson-Rechavi M."/>
            <person name="Braasch I."/>
            <person name="Lecointre G."/>
            <person name="Bobe J."/>
            <person name="Postlethwait J.H."/>
            <person name="Berthelot C."/>
            <person name="Roest Crollius H."/>
            <person name="Guiguen Y."/>
        </authorList>
    </citation>
    <scope>NUCLEOTIDE SEQUENCE</scope>
    <source>
        <strain evidence="2">Concon-B</strain>
    </source>
</reference>
<keyword evidence="1" id="KW-0547">Nucleotide-binding</keyword>
<accession>A0A9Q1DAP2</accession>
<dbReference type="InterPro" id="IPR027417">
    <property type="entry name" value="P-loop_NTPase"/>
</dbReference>
<dbReference type="SMART" id="SM00175">
    <property type="entry name" value="RAB"/>
    <property type="match status" value="1"/>
</dbReference>
<dbReference type="Gene3D" id="3.40.50.300">
    <property type="entry name" value="P-loop containing nucleotide triphosphate hydrolases"/>
    <property type="match status" value="1"/>
</dbReference>
<sequence length="293" mass="32455">MMGFGAVAWRQRIECALRTKFIKGYELLTYGGKQRRPGGRRRLSAFSHPCTSAALGIPGNAGVPDTRRPARNAIIPPHRLGKFCGLRGTAVIAGGADHGVGAGARAGKEVLRAPEQRPVVWRGAVLADRSRDHAALALLMSEAPQPDRAVSAETKAGGLIETEWLDLRCRGVRNANAYILVYDICCVESFEYVKMIRQQIVEHREGSSQEVPILVVGSKRDLQRQRFTPRRAVSVLVKKTWKCGYVECSAKFNWHVTLLFKELLGISVSRGMRQNHTSIRLQGALQRNRCSVM</sequence>
<dbReference type="PANTHER" id="PTHR46350">
    <property type="entry name" value="RAS LIKE FAMILY 10 MEMBER B-RELATED"/>
    <property type="match status" value="1"/>
</dbReference>
<protein>
    <recommendedName>
        <fullName evidence="4">Small monomeric GTPase</fullName>
    </recommendedName>
</protein>
<dbReference type="PROSITE" id="PS51421">
    <property type="entry name" value="RAS"/>
    <property type="match status" value="1"/>
</dbReference>
<dbReference type="AlphaFoldDB" id="A0A9Q1DAP2"/>
<dbReference type="PANTHER" id="PTHR46350:SF2">
    <property type="entry name" value="RAS LIKE FAMILY 10 MEMBER B"/>
    <property type="match status" value="1"/>
</dbReference>
<dbReference type="EMBL" id="JAFJMO010000011">
    <property type="protein sequence ID" value="KAJ8263624.1"/>
    <property type="molecule type" value="Genomic_DNA"/>
</dbReference>